<proteinExistence type="predicted"/>
<organism evidence="1">
    <name type="scientific">Siphoviridae sp. ctUWs1</name>
    <dbReference type="NCBI Taxonomy" id="2826352"/>
    <lineage>
        <taxon>Viruses</taxon>
        <taxon>Duplodnaviria</taxon>
        <taxon>Heunggongvirae</taxon>
        <taxon>Uroviricota</taxon>
        <taxon>Caudoviricetes</taxon>
    </lineage>
</organism>
<sequence length="144" mass="15197">MLTPRQKLHLIAAGPNRWPSLIEDDHTKTNPAAAAQLISSATRNGINPATLEIAFTSLAKLTAATIILSNAVATDLTISAQKAFIDARAMAKDLNKRSTIPTITGGDTTQISTAASTFNTQAGTEALIRLLIDAIRIAYHFTGA</sequence>
<dbReference type="EMBL" id="BK015734">
    <property type="protein sequence ID" value="DAE22530.1"/>
    <property type="molecule type" value="Genomic_DNA"/>
</dbReference>
<protein>
    <submittedName>
        <fullName evidence="1">Uncharacterized protein</fullName>
    </submittedName>
</protein>
<reference evidence="1" key="1">
    <citation type="journal article" date="2021" name="Proc. Natl. Acad. Sci. U.S.A.">
        <title>A Catalog of Tens of Thousands of Viruses from Human Metagenomes Reveals Hidden Associations with Chronic Diseases.</title>
        <authorList>
            <person name="Tisza M.J."/>
            <person name="Buck C.B."/>
        </authorList>
    </citation>
    <scope>NUCLEOTIDE SEQUENCE</scope>
    <source>
        <strain evidence="1">CtUWs1</strain>
    </source>
</reference>
<accession>A0A8S5QU93</accession>
<evidence type="ECO:0000313" key="1">
    <source>
        <dbReference type="EMBL" id="DAE22530.1"/>
    </source>
</evidence>
<name>A0A8S5QU93_9CAUD</name>